<evidence type="ECO:0000256" key="8">
    <source>
        <dbReference type="ARBA" id="ARBA00023170"/>
    </source>
</evidence>
<dbReference type="Pfam" id="PF13853">
    <property type="entry name" value="7tm_4"/>
    <property type="match status" value="1"/>
</dbReference>
<feature type="transmembrane region" description="Helical" evidence="11">
    <location>
        <begin position="111"/>
        <end position="129"/>
    </location>
</feature>
<feature type="transmembrane region" description="Helical" evidence="11">
    <location>
        <begin position="141"/>
        <end position="162"/>
    </location>
</feature>
<proteinExistence type="inferred from homology"/>
<dbReference type="InterPro" id="IPR017452">
    <property type="entry name" value="GPCR_Rhodpsn_7TM"/>
</dbReference>
<dbReference type="SUPFAM" id="SSF81321">
    <property type="entry name" value="Family A G protein-coupled receptor-like"/>
    <property type="match status" value="1"/>
</dbReference>
<dbReference type="EMBL" id="WEIX01015007">
    <property type="protein sequence ID" value="NWH27535.1"/>
    <property type="molecule type" value="Genomic_DNA"/>
</dbReference>
<dbReference type="Gene3D" id="1.20.1070.10">
    <property type="entry name" value="Rhodopsin 7-helix transmembrane proteins"/>
    <property type="match status" value="1"/>
</dbReference>
<keyword evidence="3 10" id="KW-0812">Transmembrane</keyword>
<dbReference type="PROSITE" id="PS00237">
    <property type="entry name" value="G_PROTEIN_RECEP_F1_1"/>
    <property type="match status" value="1"/>
</dbReference>
<feature type="domain" description="G-protein coupled receptors family 1 profile" evidence="12">
    <location>
        <begin position="39"/>
        <end position="287"/>
    </location>
</feature>
<organism evidence="13 14">
    <name type="scientific">Grus americana</name>
    <name type="common">Whooping crane</name>
    <dbReference type="NCBI Taxonomy" id="9117"/>
    <lineage>
        <taxon>Eukaryota</taxon>
        <taxon>Metazoa</taxon>
        <taxon>Chordata</taxon>
        <taxon>Craniata</taxon>
        <taxon>Vertebrata</taxon>
        <taxon>Euteleostomi</taxon>
        <taxon>Archelosauria</taxon>
        <taxon>Archosauria</taxon>
        <taxon>Dinosauria</taxon>
        <taxon>Saurischia</taxon>
        <taxon>Theropoda</taxon>
        <taxon>Coelurosauria</taxon>
        <taxon>Aves</taxon>
        <taxon>Neognathae</taxon>
        <taxon>Neoaves</taxon>
        <taxon>Gruiformes</taxon>
        <taxon>Gruidae</taxon>
        <taxon>Grus</taxon>
    </lineage>
</organism>
<evidence type="ECO:0000256" key="3">
    <source>
        <dbReference type="ARBA" id="ARBA00022692"/>
    </source>
</evidence>
<evidence type="ECO:0000256" key="4">
    <source>
        <dbReference type="ARBA" id="ARBA00022725"/>
    </source>
</evidence>
<sequence length="316" mass="35580">MENQTMVRNFILVRFTAGRKLQIFIFVVLLVIYVSIIIGNLVIVTISIVDHGLHVPMYYFIWNFSLLEIAFTSSVIPKVLFNLASGEKTISVIGCFVQFFLYFIFGMTEFLLLAAMSFDRYVAICYPLCYSTIMSNRLCSLLVLGSWGLSFALLIGPSIVVFKLPFCNQNINRFFCDSAPLVKLSCTETPVLDLVNFSIAFFSLLGTLIITVLSYANIIFTILHISSASGRRKAFSTCASHLIVVFISYGSCIFMYVKPIHMGELDISKGVAILNTVVSPLLNPFIFSLRNRQVQKALQKYFSMCSSYRTILSLMK</sequence>
<dbReference type="InterPro" id="IPR047132">
    <property type="entry name" value="Olfact_rcpt_6C-like"/>
</dbReference>
<evidence type="ECO:0000313" key="14">
    <source>
        <dbReference type="Proteomes" id="UP000640762"/>
    </source>
</evidence>
<keyword evidence="5 11" id="KW-1133">Transmembrane helix</keyword>
<keyword evidence="2 11" id="KW-1003">Cell membrane</keyword>
<evidence type="ECO:0000256" key="2">
    <source>
        <dbReference type="ARBA" id="ARBA00022475"/>
    </source>
</evidence>
<dbReference type="PRINTS" id="PR00237">
    <property type="entry name" value="GPCRRHODOPSN"/>
</dbReference>
<accession>A0A850U783</accession>
<dbReference type="PROSITE" id="PS50262">
    <property type="entry name" value="G_PROTEIN_RECEP_F1_2"/>
    <property type="match status" value="1"/>
</dbReference>
<dbReference type="Proteomes" id="UP000640762">
    <property type="component" value="Unassembled WGS sequence"/>
</dbReference>
<dbReference type="InterPro" id="IPR000725">
    <property type="entry name" value="Olfact_rcpt"/>
</dbReference>
<gene>
    <name evidence="13" type="primary">Olfr49_2</name>
    <name evidence="13" type="ORF">GRUAME_R14381</name>
</gene>
<dbReference type="GO" id="GO:0005886">
    <property type="term" value="C:plasma membrane"/>
    <property type="evidence" value="ECO:0007669"/>
    <property type="project" value="UniProtKB-SubCell"/>
</dbReference>
<feature type="transmembrane region" description="Helical" evidence="11">
    <location>
        <begin position="235"/>
        <end position="257"/>
    </location>
</feature>
<evidence type="ECO:0000256" key="9">
    <source>
        <dbReference type="ARBA" id="ARBA00023224"/>
    </source>
</evidence>
<dbReference type="GO" id="GO:0004984">
    <property type="term" value="F:olfactory receptor activity"/>
    <property type="evidence" value="ECO:0007669"/>
    <property type="project" value="InterPro"/>
</dbReference>
<evidence type="ECO:0000256" key="5">
    <source>
        <dbReference type="ARBA" id="ARBA00022989"/>
    </source>
</evidence>
<feature type="transmembrane region" description="Helical" evidence="11">
    <location>
        <begin position="199"/>
        <end position="223"/>
    </location>
</feature>
<keyword evidence="9 10" id="KW-0807">Transducer</keyword>
<comment type="caution">
    <text evidence="13">The sequence shown here is derived from an EMBL/GenBank/DDBJ whole genome shotgun (WGS) entry which is preliminary data.</text>
</comment>
<feature type="transmembrane region" description="Helical" evidence="11">
    <location>
        <begin position="88"/>
        <end position="105"/>
    </location>
</feature>
<dbReference type="PRINTS" id="PR00245">
    <property type="entry name" value="OLFACTORYR"/>
</dbReference>
<keyword evidence="7 11" id="KW-0472">Membrane</keyword>
<dbReference type="PANTHER" id="PTHR26454:SF18">
    <property type="entry name" value="OLFACTORY RECEPTOR 6C76"/>
    <property type="match status" value="1"/>
</dbReference>
<feature type="transmembrane region" description="Helical" evidence="11">
    <location>
        <begin position="21"/>
        <end position="48"/>
    </location>
</feature>
<evidence type="ECO:0000256" key="6">
    <source>
        <dbReference type="ARBA" id="ARBA00023040"/>
    </source>
</evidence>
<evidence type="ECO:0000259" key="12">
    <source>
        <dbReference type="PROSITE" id="PS50262"/>
    </source>
</evidence>
<keyword evidence="6 10" id="KW-0297">G-protein coupled receptor</keyword>
<feature type="transmembrane region" description="Helical" evidence="11">
    <location>
        <begin position="60"/>
        <end position="81"/>
    </location>
</feature>
<feature type="transmembrane region" description="Helical" evidence="11">
    <location>
        <begin position="269"/>
        <end position="289"/>
    </location>
</feature>
<dbReference type="CDD" id="cd15912">
    <property type="entry name" value="7tmA_OR6C-like"/>
    <property type="match status" value="1"/>
</dbReference>
<name>A0A850U783_GRUAM</name>
<evidence type="ECO:0000256" key="11">
    <source>
        <dbReference type="RuleBase" id="RU363047"/>
    </source>
</evidence>
<dbReference type="AlphaFoldDB" id="A0A850U783"/>
<protein>
    <recommendedName>
        <fullName evidence="11">Olfactory receptor</fullName>
    </recommendedName>
</protein>
<feature type="non-terminal residue" evidence="13">
    <location>
        <position position="316"/>
    </location>
</feature>
<evidence type="ECO:0000256" key="7">
    <source>
        <dbReference type="ARBA" id="ARBA00023136"/>
    </source>
</evidence>
<dbReference type="InterPro" id="IPR000276">
    <property type="entry name" value="GPCR_Rhodpsn"/>
</dbReference>
<keyword evidence="14" id="KW-1185">Reference proteome</keyword>
<reference evidence="13" key="1">
    <citation type="submission" date="2019-10" db="EMBL/GenBank/DDBJ databases">
        <title>Bird 10,000 Genomes (B10K) Project - Family phase.</title>
        <authorList>
            <person name="Zhang G."/>
        </authorList>
    </citation>
    <scope>NUCLEOTIDE SEQUENCE</scope>
    <source>
        <strain evidence="13">B10K-DU-012-65</strain>
        <tissue evidence="13">Muscle</tissue>
    </source>
</reference>
<evidence type="ECO:0000256" key="1">
    <source>
        <dbReference type="ARBA" id="ARBA00004651"/>
    </source>
</evidence>
<keyword evidence="4 11" id="KW-0552">Olfaction</keyword>
<keyword evidence="8 10" id="KW-0675">Receptor</keyword>
<comment type="similarity">
    <text evidence="10">Belongs to the G-protein coupled receptor 1 family.</text>
</comment>
<dbReference type="PANTHER" id="PTHR26454">
    <property type="entry name" value="OLFACTORY RECEPTOR"/>
    <property type="match status" value="1"/>
</dbReference>
<dbReference type="GO" id="GO:0004930">
    <property type="term" value="F:G protein-coupled receptor activity"/>
    <property type="evidence" value="ECO:0007669"/>
    <property type="project" value="UniProtKB-KW"/>
</dbReference>
<dbReference type="FunFam" id="1.20.1070.10:FF:000013">
    <property type="entry name" value="Olfactory receptor"/>
    <property type="match status" value="1"/>
</dbReference>
<keyword evidence="11" id="KW-0716">Sensory transduction</keyword>
<evidence type="ECO:0000256" key="10">
    <source>
        <dbReference type="RuleBase" id="RU000688"/>
    </source>
</evidence>
<evidence type="ECO:0000313" key="13">
    <source>
        <dbReference type="EMBL" id="NWH27535.1"/>
    </source>
</evidence>
<comment type="subcellular location">
    <subcellularLocation>
        <location evidence="1 11">Cell membrane</location>
        <topology evidence="1 11">Multi-pass membrane protein</topology>
    </subcellularLocation>
</comment>
<feature type="non-terminal residue" evidence="13">
    <location>
        <position position="1"/>
    </location>
</feature>